<comment type="caution">
    <text evidence="3">The sequence shown here is derived from an EMBL/GenBank/DDBJ whole genome shotgun (WGS) entry which is preliminary data.</text>
</comment>
<evidence type="ECO:0000313" key="3">
    <source>
        <dbReference type="EMBL" id="MBO8463260.1"/>
    </source>
</evidence>
<dbReference type="GO" id="GO:0003690">
    <property type="term" value="F:double-stranded DNA binding"/>
    <property type="evidence" value="ECO:0007669"/>
    <property type="project" value="InterPro"/>
</dbReference>
<evidence type="ECO:0000256" key="1">
    <source>
        <dbReference type="ARBA" id="ARBA00003863"/>
    </source>
</evidence>
<evidence type="ECO:0000313" key="4">
    <source>
        <dbReference type="Proteomes" id="UP000823618"/>
    </source>
</evidence>
<dbReference type="Pfam" id="PF00269">
    <property type="entry name" value="SASP"/>
    <property type="match status" value="1"/>
</dbReference>
<protein>
    <submittedName>
        <fullName evidence="3">Small, acid-soluble spore protein, alpha/beta type</fullName>
    </submittedName>
</protein>
<feature type="compositionally biased region" description="Basic and acidic residues" evidence="2">
    <location>
        <begin position="68"/>
        <end position="77"/>
    </location>
</feature>
<evidence type="ECO:0000256" key="2">
    <source>
        <dbReference type="SAM" id="MobiDB-lite"/>
    </source>
</evidence>
<proteinExistence type="predicted"/>
<comment type="function">
    <text evidence="1">SASP are bound to spore DNA. They are double-stranded DNA-binding proteins that cause DNA to change to an a-like conformation. They protect the DNA backbone from chemical and enzymatic cleavage and are thus involved in dormant spore's high resistance to UV light.</text>
</comment>
<reference evidence="3" key="2">
    <citation type="journal article" date="2021" name="PeerJ">
        <title>Extensive microbial diversity within the chicken gut microbiome revealed by metagenomics and culture.</title>
        <authorList>
            <person name="Gilroy R."/>
            <person name="Ravi A."/>
            <person name="Getino M."/>
            <person name="Pursley I."/>
            <person name="Horton D.L."/>
            <person name="Alikhan N.F."/>
            <person name="Baker D."/>
            <person name="Gharbi K."/>
            <person name="Hall N."/>
            <person name="Watson M."/>
            <person name="Adriaenssens E.M."/>
            <person name="Foster-Nyarko E."/>
            <person name="Jarju S."/>
            <person name="Secka A."/>
            <person name="Antonio M."/>
            <person name="Oren A."/>
            <person name="Chaudhuri R.R."/>
            <person name="La Ragione R."/>
            <person name="Hildebrand F."/>
            <person name="Pallen M.J."/>
        </authorList>
    </citation>
    <scope>NUCLEOTIDE SEQUENCE</scope>
    <source>
        <strain evidence="3">E3-2379</strain>
    </source>
</reference>
<dbReference type="EMBL" id="JADIML010000139">
    <property type="protein sequence ID" value="MBO8463260.1"/>
    <property type="molecule type" value="Genomic_DNA"/>
</dbReference>
<organism evidence="3 4">
    <name type="scientific">Candidatus Scybalomonas excrementavium</name>
    <dbReference type="NCBI Taxonomy" id="2840943"/>
    <lineage>
        <taxon>Bacteria</taxon>
        <taxon>Bacillati</taxon>
        <taxon>Bacillota</taxon>
        <taxon>Clostridia</taxon>
        <taxon>Lachnospirales</taxon>
        <taxon>Lachnospiraceae</taxon>
        <taxon>Lachnospiraceae incertae sedis</taxon>
        <taxon>Candidatus Scybalomonas</taxon>
    </lineage>
</organism>
<dbReference type="AlphaFoldDB" id="A0A9D9HZN8"/>
<dbReference type="Proteomes" id="UP000823618">
    <property type="component" value="Unassembled WGS sequence"/>
</dbReference>
<gene>
    <name evidence="3" type="ORF">IAC13_04940</name>
</gene>
<feature type="region of interest" description="Disordered" evidence="2">
    <location>
        <begin position="56"/>
        <end position="86"/>
    </location>
</feature>
<dbReference type="InterPro" id="IPR038300">
    <property type="entry name" value="SASP_sf_alpha/beta"/>
</dbReference>
<dbReference type="GO" id="GO:0006265">
    <property type="term" value="P:DNA topological change"/>
    <property type="evidence" value="ECO:0007669"/>
    <property type="project" value="InterPro"/>
</dbReference>
<dbReference type="Gene3D" id="6.10.10.80">
    <property type="entry name" value="Small, acid-soluble spore protein, alpha/beta type-like"/>
    <property type="match status" value="1"/>
</dbReference>
<dbReference type="InterPro" id="IPR001448">
    <property type="entry name" value="SASP_alpha/beta-type"/>
</dbReference>
<name>A0A9D9HZN8_9FIRM</name>
<reference evidence="3" key="1">
    <citation type="submission" date="2020-10" db="EMBL/GenBank/DDBJ databases">
        <authorList>
            <person name="Gilroy R."/>
        </authorList>
    </citation>
    <scope>NUCLEOTIDE SEQUENCE</scope>
    <source>
        <strain evidence="3">E3-2379</strain>
    </source>
</reference>
<accession>A0A9D9HZN8</accession>
<sequence length="104" mass="11907">MSKNNTKKELKLIRNSNSLEDLTTEQKMKYEIAKELGLYEQVIEKGWQSLSAKQTGKIGGMMTRRKKELQAKEHHIDPSVSKEAIRTDVDGTNDVLKFEDSPKL</sequence>